<gene>
    <name evidence="1" type="ORF">ISE1_2929</name>
    <name evidence="2" type="ORF">ISE2_2908</name>
</gene>
<sequence length="37" mass="4022">MDAQLFHTVLQSAMVAWIAKGQALDPRLDPSPGIEIT</sequence>
<dbReference type="EMBL" id="CAADIM010000017">
    <property type="protein sequence ID" value="VFR80454.1"/>
    <property type="molecule type" value="Genomic_DNA"/>
</dbReference>
<dbReference type="AlphaFoldDB" id="A0A484U0J7"/>
<evidence type="ECO:0000313" key="2">
    <source>
        <dbReference type="EMBL" id="VFR95844.1"/>
    </source>
</evidence>
<dbReference type="EMBL" id="CAADIN010000038">
    <property type="protein sequence ID" value="VFR95844.1"/>
    <property type="molecule type" value="Genomic_DNA"/>
</dbReference>
<name>A0A484U0J7_9ZZZZ</name>
<proteinExistence type="predicted"/>
<organism evidence="1">
    <name type="scientific">plant metagenome</name>
    <dbReference type="NCBI Taxonomy" id="1297885"/>
    <lineage>
        <taxon>unclassified sequences</taxon>
        <taxon>metagenomes</taxon>
        <taxon>organismal metagenomes</taxon>
    </lineage>
</organism>
<evidence type="ECO:0000313" key="1">
    <source>
        <dbReference type="EMBL" id="VFR80454.1"/>
    </source>
</evidence>
<protein>
    <submittedName>
        <fullName evidence="1">Uncharacterized protein</fullName>
    </submittedName>
</protein>
<accession>A0A484U0J7</accession>
<reference evidence="1" key="1">
    <citation type="submission" date="2019-03" db="EMBL/GenBank/DDBJ databases">
        <authorList>
            <person name="Danneels B."/>
        </authorList>
    </citation>
    <scope>NUCLEOTIDE SEQUENCE</scope>
</reference>